<evidence type="ECO:0000313" key="2">
    <source>
        <dbReference type="EMBL" id="CAH1113412.1"/>
    </source>
</evidence>
<dbReference type="AlphaFoldDB" id="A0A9P0DBL1"/>
<feature type="chain" id="PRO_5040277216" evidence="1">
    <location>
        <begin position="23"/>
        <end position="202"/>
    </location>
</feature>
<organism evidence="2 3">
    <name type="scientific">Psylliodes chrysocephalus</name>
    <dbReference type="NCBI Taxonomy" id="3402493"/>
    <lineage>
        <taxon>Eukaryota</taxon>
        <taxon>Metazoa</taxon>
        <taxon>Ecdysozoa</taxon>
        <taxon>Arthropoda</taxon>
        <taxon>Hexapoda</taxon>
        <taxon>Insecta</taxon>
        <taxon>Pterygota</taxon>
        <taxon>Neoptera</taxon>
        <taxon>Endopterygota</taxon>
        <taxon>Coleoptera</taxon>
        <taxon>Polyphaga</taxon>
        <taxon>Cucujiformia</taxon>
        <taxon>Chrysomeloidea</taxon>
        <taxon>Chrysomelidae</taxon>
        <taxon>Galerucinae</taxon>
        <taxon>Alticini</taxon>
        <taxon>Psylliodes</taxon>
    </lineage>
</organism>
<dbReference type="InterPro" id="IPR006631">
    <property type="entry name" value="DM4_12"/>
</dbReference>
<protein>
    <submittedName>
        <fullName evidence="2">Uncharacterized protein</fullName>
    </submittedName>
</protein>
<accession>A0A9P0DBL1</accession>
<reference evidence="2" key="1">
    <citation type="submission" date="2022-01" db="EMBL/GenBank/DDBJ databases">
        <authorList>
            <person name="King R."/>
        </authorList>
    </citation>
    <scope>NUCLEOTIDE SEQUENCE</scope>
</reference>
<evidence type="ECO:0000313" key="3">
    <source>
        <dbReference type="Proteomes" id="UP001153636"/>
    </source>
</evidence>
<keyword evidence="3" id="KW-1185">Reference proteome</keyword>
<keyword evidence="1" id="KW-0732">Signal</keyword>
<evidence type="ECO:0000256" key="1">
    <source>
        <dbReference type="SAM" id="SignalP"/>
    </source>
</evidence>
<feature type="signal peptide" evidence="1">
    <location>
        <begin position="1"/>
        <end position="22"/>
    </location>
</feature>
<dbReference type="PANTHER" id="PTHR21398">
    <property type="entry name" value="AGAP007094-PA"/>
    <property type="match status" value="1"/>
</dbReference>
<name>A0A9P0DBL1_9CUCU</name>
<sequence>MRLHISTCLMAVLVSEMTQCLCANTANEQMKGKSRRKRYVAFPEGSTFIATLCDTIATTTGFAIYYEGINWGTGWSLPNRSSVIGYVTENKHKRKRKQRRDIYSKVETLLEAIGYNGPSCIYRALCEAPRRFKRKSTKLSEELLRIFFYFPLHTLSDDEPFDHRFYHEAHRIGRSVEQQDCADMYPTCTISLIDLALGYYDG</sequence>
<gene>
    <name evidence="2" type="ORF">PSYICH_LOCUS13622</name>
</gene>
<dbReference type="SMART" id="SM00718">
    <property type="entry name" value="DM4_12"/>
    <property type="match status" value="1"/>
</dbReference>
<dbReference type="Proteomes" id="UP001153636">
    <property type="component" value="Chromosome 7"/>
</dbReference>
<dbReference type="EMBL" id="OV651819">
    <property type="protein sequence ID" value="CAH1113412.1"/>
    <property type="molecule type" value="Genomic_DNA"/>
</dbReference>
<proteinExistence type="predicted"/>
<dbReference type="Pfam" id="PF07841">
    <property type="entry name" value="DM4_12"/>
    <property type="match status" value="1"/>
</dbReference>
<dbReference type="PANTHER" id="PTHR21398:SF7">
    <property type="entry name" value="LP19941P"/>
    <property type="match status" value="1"/>
</dbReference>
<dbReference type="OrthoDB" id="8185446at2759"/>